<name>A0A0J7N0W5_LASNI</name>
<sequence>MNSDNEEPMDPTNRKADIEQIKDSSNKEEPAKHDVRTLRPRDTIKLPTRYGHAMLAIEEPQMYAEAISSPEAEQWKKAIRGD</sequence>
<evidence type="ECO:0000313" key="2">
    <source>
        <dbReference type="EMBL" id="KMQ86285.1"/>
    </source>
</evidence>
<gene>
    <name evidence="2" type="ORF">RF55_14756</name>
</gene>
<proteinExistence type="predicted"/>
<comment type="caution">
    <text evidence="2">The sequence shown here is derived from an EMBL/GenBank/DDBJ whole genome shotgun (WGS) entry which is preliminary data.</text>
</comment>
<reference evidence="2 3" key="1">
    <citation type="submission" date="2015-04" db="EMBL/GenBank/DDBJ databases">
        <title>Lasius niger genome sequencing.</title>
        <authorList>
            <person name="Konorov E.A."/>
            <person name="Nikitin M.A."/>
            <person name="Kirill M.V."/>
            <person name="Chang P."/>
        </authorList>
    </citation>
    <scope>NUCLEOTIDE SEQUENCE [LARGE SCALE GENOMIC DNA]</scope>
    <source>
        <tissue evidence="2">Whole</tissue>
    </source>
</reference>
<feature type="compositionally biased region" description="Basic and acidic residues" evidence="1">
    <location>
        <begin position="12"/>
        <end position="40"/>
    </location>
</feature>
<feature type="region of interest" description="Disordered" evidence="1">
    <location>
        <begin position="1"/>
        <end position="40"/>
    </location>
</feature>
<protein>
    <submittedName>
        <fullName evidence="2">Retrotransposon ty1-copia subclass</fullName>
    </submittedName>
</protein>
<organism evidence="2 3">
    <name type="scientific">Lasius niger</name>
    <name type="common">Black garden ant</name>
    <dbReference type="NCBI Taxonomy" id="67767"/>
    <lineage>
        <taxon>Eukaryota</taxon>
        <taxon>Metazoa</taxon>
        <taxon>Ecdysozoa</taxon>
        <taxon>Arthropoda</taxon>
        <taxon>Hexapoda</taxon>
        <taxon>Insecta</taxon>
        <taxon>Pterygota</taxon>
        <taxon>Neoptera</taxon>
        <taxon>Endopterygota</taxon>
        <taxon>Hymenoptera</taxon>
        <taxon>Apocrita</taxon>
        <taxon>Aculeata</taxon>
        <taxon>Formicoidea</taxon>
        <taxon>Formicidae</taxon>
        <taxon>Formicinae</taxon>
        <taxon>Lasius</taxon>
        <taxon>Lasius</taxon>
    </lineage>
</organism>
<dbReference type="PaxDb" id="67767-A0A0J7N0W5"/>
<dbReference type="EMBL" id="LBMM01012313">
    <property type="protein sequence ID" value="KMQ86285.1"/>
    <property type="molecule type" value="Genomic_DNA"/>
</dbReference>
<dbReference type="Proteomes" id="UP000036403">
    <property type="component" value="Unassembled WGS sequence"/>
</dbReference>
<evidence type="ECO:0000256" key="1">
    <source>
        <dbReference type="SAM" id="MobiDB-lite"/>
    </source>
</evidence>
<evidence type="ECO:0000313" key="3">
    <source>
        <dbReference type="Proteomes" id="UP000036403"/>
    </source>
</evidence>
<accession>A0A0J7N0W5</accession>
<keyword evidence="3" id="KW-1185">Reference proteome</keyword>
<dbReference type="AlphaFoldDB" id="A0A0J7N0W5"/>